<protein>
    <submittedName>
        <fullName evidence="2">Retrovirus-related Pol polyprotein from transposon TNT 1-94</fullName>
    </submittedName>
</protein>
<name>A0ABD1AZT6_CARAN</name>
<dbReference type="InterPro" id="IPR013103">
    <property type="entry name" value="RVT_2"/>
</dbReference>
<gene>
    <name evidence="2" type="ORF">V5N11_029748</name>
</gene>
<dbReference type="Pfam" id="PF07727">
    <property type="entry name" value="RVT_2"/>
    <property type="match status" value="1"/>
</dbReference>
<evidence type="ECO:0000259" key="1">
    <source>
        <dbReference type="Pfam" id="PF07727"/>
    </source>
</evidence>
<proteinExistence type="predicted"/>
<dbReference type="InterPro" id="IPR043502">
    <property type="entry name" value="DNA/RNA_pol_sf"/>
</dbReference>
<dbReference type="Proteomes" id="UP001558713">
    <property type="component" value="Unassembled WGS sequence"/>
</dbReference>
<dbReference type="EMBL" id="JBANAX010000370">
    <property type="protein sequence ID" value="KAL1212252.1"/>
    <property type="molecule type" value="Genomic_DNA"/>
</dbReference>
<organism evidence="2 3">
    <name type="scientific">Cardamine amara subsp. amara</name>
    <dbReference type="NCBI Taxonomy" id="228776"/>
    <lineage>
        <taxon>Eukaryota</taxon>
        <taxon>Viridiplantae</taxon>
        <taxon>Streptophyta</taxon>
        <taxon>Embryophyta</taxon>
        <taxon>Tracheophyta</taxon>
        <taxon>Spermatophyta</taxon>
        <taxon>Magnoliopsida</taxon>
        <taxon>eudicotyledons</taxon>
        <taxon>Gunneridae</taxon>
        <taxon>Pentapetalae</taxon>
        <taxon>rosids</taxon>
        <taxon>malvids</taxon>
        <taxon>Brassicales</taxon>
        <taxon>Brassicaceae</taxon>
        <taxon>Cardamineae</taxon>
        <taxon>Cardamine</taxon>
    </lineage>
</organism>
<evidence type="ECO:0000313" key="2">
    <source>
        <dbReference type="EMBL" id="KAL1212252.1"/>
    </source>
</evidence>
<dbReference type="AlphaFoldDB" id="A0ABD1AZT6"/>
<keyword evidence="3" id="KW-1185">Reference proteome</keyword>
<comment type="caution">
    <text evidence="2">The sequence shown here is derived from an EMBL/GenBank/DDBJ whole genome shotgun (WGS) entry which is preliminary data.</text>
</comment>
<dbReference type="SUPFAM" id="SSF56672">
    <property type="entry name" value="DNA/RNA polymerases"/>
    <property type="match status" value="1"/>
</dbReference>
<feature type="domain" description="Reverse transcriptase Ty1/copia-type" evidence="1">
    <location>
        <begin position="4"/>
        <end position="171"/>
    </location>
</feature>
<accession>A0ABD1AZT6</accession>
<reference evidence="2 3" key="1">
    <citation type="submission" date="2024-04" db="EMBL/GenBank/DDBJ databases">
        <title>Genome assembly C_amara_ONT_v2.</title>
        <authorList>
            <person name="Yant L."/>
            <person name="Moore C."/>
            <person name="Slenker M."/>
        </authorList>
    </citation>
    <scope>NUCLEOTIDE SEQUENCE [LARGE SCALE GENOMIC DNA]</scope>
    <source>
        <tissue evidence="2">Leaf</tissue>
    </source>
</reference>
<evidence type="ECO:0000313" key="3">
    <source>
        <dbReference type="Proteomes" id="UP001558713"/>
    </source>
</evidence>
<sequence length="207" mass="23738">MELEQMDVKTAFLHGDLDQDLYMEQPEGYEVNPDKDQVCLLKKSLYGLKQAPEQWNKKFNSFMIDQAFISSEHDPCVYVKEVSHDEFVYLLIYVDDMLLAAKSMVEINKLKEALSLEFEMKDMGPASRILGIDITRNREEGTLCLSQSKYVEMVIQRFRMDESKVVNTPIRAHFKLSMVKEDSECVDTEATPYSSAVGSVMYAMVGT</sequence>